<dbReference type="Proteomes" id="UP001152622">
    <property type="component" value="Chromosome 5"/>
</dbReference>
<organism evidence="1 2">
    <name type="scientific">Synaphobranchus kaupii</name>
    <name type="common">Kaup's arrowtooth eel</name>
    <dbReference type="NCBI Taxonomy" id="118154"/>
    <lineage>
        <taxon>Eukaryota</taxon>
        <taxon>Metazoa</taxon>
        <taxon>Chordata</taxon>
        <taxon>Craniata</taxon>
        <taxon>Vertebrata</taxon>
        <taxon>Euteleostomi</taxon>
        <taxon>Actinopterygii</taxon>
        <taxon>Neopterygii</taxon>
        <taxon>Teleostei</taxon>
        <taxon>Anguilliformes</taxon>
        <taxon>Synaphobranchidae</taxon>
        <taxon>Synaphobranchus</taxon>
    </lineage>
</organism>
<keyword evidence="2" id="KW-1185">Reference proteome</keyword>
<sequence>MTTHQRPHRQVILHEKKKEAAVMLSLHKQKKVGLHNSLEDKCPKRQVRAARYCGKVWCESLVLREPDKVDSKKALSPLKSRIKRKTQ</sequence>
<proteinExistence type="predicted"/>
<evidence type="ECO:0000313" key="1">
    <source>
        <dbReference type="EMBL" id="KAJ8360901.1"/>
    </source>
</evidence>
<evidence type="ECO:0000313" key="2">
    <source>
        <dbReference type="Proteomes" id="UP001152622"/>
    </source>
</evidence>
<accession>A0A9Q1J043</accession>
<dbReference type="EMBL" id="JAINUF010000005">
    <property type="protein sequence ID" value="KAJ8360901.1"/>
    <property type="molecule type" value="Genomic_DNA"/>
</dbReference>
<protein>
    <submittedName>
        <fullName evidence="1">Uncharacterized protein</fullName>
    </submittedName>
</protein>
<comment type="caution">
    <text evidence="1">The sequence shown here is derived from an EMBL/GenBank/DDBJ whole genome shotgun (WGS) entry which is preliminary data.</text>
</comment>
<dbReference type="AlphaFoldDB" id="A0A9Q1J043"/>
<name>A0A9Q1J043_SYNKA</name>
<gene>
    <name evidence="1" type="ORF">SKAU_G00174260</name>
</gene>
<reference evidence="1" key="1">
    <citation type="journal article" date="2023" name="Science">
        <title>Genome structures resolve the early diversification of teleost fishes.</title>
        <authorList>
            <person name="Parey E."/>
            <person name="Louis A."/>
            <person name="Montfort J."/>
            <person name="Bouchez O."/>
            <person name="Roques C."/>
            <person name="Iampietro C."/>
            <person name="Lluch J."/>
            <person name="Castinel A."/>
            <person name="Donnadieu C."/>
            <person name="Desvignes T."/>
            <person name="Floi Bucao C."/>
            <person name="Jouanno E."/>
            <person name="Wen M."/>
            <person name="Mejri S."/>
            <person name="Dirks R."/>
            <person name="Jansen H."/>
            <person name="Henkel C."/>
            <person name="Chen W.J."/>
            <person name="Zahm M."/>
            <person name="Cabau C."/>
            <person name="Klopp C."/>
            <person name="Thompson A.W."/>
            <person name="Robinson-Rechavi M."/>
            <person name="Braasch I."/>
            <person name="Lecointre G."/>
            <person name="Bobe J."/>
            <person name="Postlethwait J.H."/>
            <person name="Berthelot C."/>
            <person name="Roest Crollius H."/>
            <person name="Guiguen Y."/>
        </authorList>
    </citation>
    <scope>NUCLEOTIDE SEQUENCE</scope>
    <source>
        <strain evidence="1">WJC10195</strain>
    </source>
</reference>